<keyword evidence="1" id="KW-0812">Transmembrane</keyword>
<dbReference type="AlphaFoldDB" id="A0A1C2JN31"/>
<dbReference type="eggNOG" id="ENOG5031376">
    <property type="taxonomic scope" value="Bacteria"/>
</dbReference>
<dbReference type="Proteomes" id="UP000094893">
    <property type="component" value="Unassembled WGS sequence"/>
</dbReference>
<evidence type="ECO:0000313" key="5">
    <source>
        <dbReference type="Proteomes" id="UP000095008"/>
    </source>
</evidence>
<protein>
    <submittedName>
        <fullName evidence="3">Uncharacterized protein</fullName>
    </submittedName>
</protein>
<proteinExistence type="predicted"/>
<dbReference type="Proteomes" id="UP000095008">
    <property type="component" value="Unassembled WGS sequence"/>
</dbReference>
<keyword evidence="1" id="KW-0472">Membrane</keyword>
<name>A0A1C2JN31_ACITH</name>
<evidence type="ECO:0000313" key="4">
    <source>
        <dbReference type="Proteomes" id="UP000094893"/>
    </source>
</evidence>
<dbReference type="EMBL" id="LWSA01000015">
    <property type="protein sequence ID" value="OCX76887.1"/>
    <property type="molecule type" value="Genomic_DNA"/>
</dbReference>
<comment type="caution">
    <text evidence="3">The sequence shown here is derived from an EMBL/GenBank/DDBJ whole genome shotgun (WGS) entry which is preliminary data.</text>
</comment>
<dbReference type="OrthoDB" id="9948904at2"/>
<feature type="transmembrane region" description="Helical" evidence="1">
    <location>
        <begin position="12"/>
        <end position="33"/>
    </location>
</feature>
<keyword evidence="5" id="KW-1185">Reference proteome</keyword>
<evidence type="ECO:0000256" key="1">
    <source>
        <dbReference type="SAM" id="Phobius"/>
    </source>
</evidence>
<dbReference type="RefSeq" id="WP_024894939.1">
    <property type="nucleotide sequence ID" value="NZ_LWRY01000269.1"/>
</dbReference>
<gene>
    <name evidence="2" type="ORF">A6M23_18290</name>
    <name evidence="3" type="ORF">A6P07_01370</name>
</gene>
<accession>A0A1C2JN31</accession>
<keyword evidence="1" id="KW-1133">Transmembrane helix</keyword>
<organism evidence="3 4">
    <name type="scientific">Acidithiobacillus thiooxidans</name>
    <name type="common">Thiobacillus thiooxidans</name>
    <dbReference type="NCBI Taxonomy" id="930"/>
    <lineage>
        <taxon>Bacteria</taxon>
        <taxon>Pseudomonadati</taxon>
        <taxon>Pseudomonadota</taxon>
        <taxon>Acidithiobacillia</taxon>
        <taxon>Acidithiobacillales</taxon>
        <taxon>Acidithiobacillaceae</taxon>
        <taxon>Acidithiobacillus</taxon>
    </lineage>
</organism>
<reference evidence="3 4" key="1">
    <citation type="journal article" date="2016" name="Int. J. Mol. Sci.">
        <title>Comparative genomics of the extreme acidophile Acidithiobacillus thiooxidans reveals intraspecific divergence and niche adaptation.</title>
        <authorList>
            <person name="Zhang X."/>
            <person name="Feng X."/>
            <person name="Tao J."/>
            <person name="Ma L."/>
            <person name="Xiao Y."/>
            <person name="Liang Y."/>
            <person name="Liu X."/>
            <person name="Yin H."/>
        </authorList>
    </citation>
    <scope>NUCLEOTIDE SEQUENCE [LARGE SCALE GENOMIC DNA]</scope>
    <source>
        <strain evidence="3 4">A02</strain>
        <strain evidence="2">DXS-W</strain>
    </source>
</reference>
<evidence type="ECO:0000313" key="3">
    <source>
        <dbReference type="EMBL" id="OCX76887.1"/>
    </source>
</evidence>
<dbReference type="EMBL" id="LWRY01000269">
    <property type="protein sequence ID" value="OCX68377.1"/>
    <property type="molecule type" value="Genomic_DNA"/>
</dbReference>
<evidence type="ECO:0000313" key="2">
    <source>
        <dbReference type="EMBL" id="OCX68377.1"/>
    </source>
</evidence>
<dbReference type="STRING" id="930.GCA_002079865_02298"/>
<sequence>MATRKPAPSRKKTWILVVIIALISTAIVIGIALNIPLSTQAVSPTPEKPVPEKTNIPRPMKKTLDLGSFGVMVRSADGSEKALTIHPVAILHGHGPWQPLHDAQNHFESLIANPFMAFPDLNQVSHSPTVQKDLSREMMDNIAPTLARLEPGWTIEHIELHPALQEPPP</sequence>